<organism evidence="1">
    <name type="scientific">Acanthamoeba polyphaga mimivirus</name>
    <name type="common">APMV</name>
    <dbReference type="NCBI Taxonomy" id="212035"/>
    <lineage>
        <taxon>Viruses</taxon>
        <taxon>Varidnaviria</taxon>
        <taxon>Bamfordvirae</taxon>
        <taxon>Nucleocytoviricota</taxon>
        <taxon>Megaviricetes</taxon>
        <taxon>Imitervirales</taxon>
        <taxon>Mimiviridae</taxon>
        <taxon>Megamimivirinae</taxon>
        <taxon>Mimivirus</taxon>
        <taxon>Mimivirus bradfordmassiliense</taxon>
    </lineage>
</organism>
<organismHost>
    <name type="scientific">Acanthamoeba polyphaga</name>
    <name type="common">Amoeba</name>
    <dbReference type="NCBI Taxonomy" id="5757"/>
</organismHost>
<evidence type="ECO:0000313" key="1">
    <source>
        <dbReference type="EMBL" id="AVG47899.1"/>
    </source>
</evidence>
<dbReference type="InterPro" id="IPR036047">
    <property type="entry name" value="F-box-like_dom_sf"/>
</dbReference>
<sequence>MSNIDILNDDVILCVFNYLSSRDKIMFCSVNKYYREIIHYIPITNHNHIRIKYLSGQIQFKNLWNYILFRHAKNSFKNELKYIRDSIIFSPQNLRSKFLHMRWNLSNGLPCNVETNSRKLFEYFGINSMEKVQSLMFDDNVIFD</sequence>
<accession>A0A2L2DNZ3</accession>
<reference evidence="1" key="1">
    <citation type="journal article" date="2017" name="Front. Microbiol.">
        <title>Genome Characterization of the First Mimiviruses of Lineage C Isolated in Brazil.</title>
        <authorList>
            <person name="Assis F.L."/>
            <person name="Franco-Luiz A.P.M."/>
            <person name="Dos Santos R.N."/>
            <person name="Campos F.S."/>
            <person name="Dornas F.P."/>
            <person name="Borato P.V.M."/>
            <person name="Franco A.C."/>
            <person name="Abrahao J.S."/>
            <person name="Colson P."/>
            <person name="Scola B."/>
        </authorList>
    </citation>
    <scope>NUCLEOTIDE SEQUENCE [LARGE SCALE GENOMIC DNA]</scope>
</reference>
<dbReference type="Proteomes" id="UP000279644">
    <property type="component" value="Segment"/>
</dbReference>
<dbReference type="CDD" id="cd09917">
    <property type="entry name" value="F-box_SF"/>
    <property type="match status" value="1"/>
</dbReference>
<protein>
    <recommendedName>
        <fullName evidence="2">F-box and FNIP repeat-containing</fullName>
    </recommendedName>
</protein>
<dbReference type="EMBL" id="MG602508">
    <property type="protein sequence ID" value="AVG47899.1"/>
    <property type="molecule type" value="Genomic_DNA"/>
</dbReference>
<proteinExistence type="predicted"/>
<name>A0A2L2DNZ3_MIMIV</name>
<evidence type="ECO:0008006" key="2">
    <source>
        <dbReference type="Google" id="ProtNLM"/>
    </source>
</evidence>
<dbReference type="SUPFAM" id="SSF81383">
    <property type="entry name" value="F-box domain"/>
    <property type="match status" value="1"/>
</dbReference>